<dbReference type="Pfam" id="PF05014">
    <property type="entry name" value="Nuc_deoxyrib_tr"/>
    <property type="match status" value="1"/>
</dbReference>
<proteinExistence type="predicted"/>
<dbReference type="Proteomes" id="UP000215633">
    <property type="component" value="Unassembled WGS sequence"/>
</dbReference>
<comment type="caution">
    <text evidence="1">The sequence shown here is derived from an EMBL/GenBank/DDBJ whole genome shotgun (WGS) entry which is preliminary data.</text>
</comment>
<dbReference type="GO" id="GO:0009159">
    <property type="term" value="P:deoxyribonucleoside monophosphate catabolic process"/>
    <property type="evidence" value="ECO:0007669"/>
    <property type="project" value="TreeGrafter"/>
</dbReference>
<dbReference type="PANTHER" id="PTHR15364">
    <property type="entry name" value="2'-DEOXYNUCLEOSIDE 5'-PHOSPHATE N-HYDROLASE 1"/>
    <property type="match status" value="1"/>
</dbReference>
<dbReference type="Gene3D" id="3.40.50.450">
    <property type="match status" value="1"/>
</dbReference>
<keyword evidence="2" id="KW-1185">Reference proteome</keyword>
<dbReference type="AlphaFoldDB" id="A0A261W9A2"/>
<dbReference type="SUPFAM" id="SSF52309">
    <property type="entry name" value="N-(deoxy)ribosyltransferase-like"/>
    <property type="match status" value="1"/>
</dbReference>
<sequence>MKTIYLAGFDVFRADSLAHGEWLKLQCRLHGFEGLYPHDNKAPAGLPPRALAQWIYEANTALIRGADAVMANLNPFRGAEPDSGTAFEVGYALALGKPVWAYVEQADTLVRRVAIGQADDPPRHVDAQGYTVEDFGLPVNLMLACSATLVEGDAVQCLAHMARALRGAD</sequence>
<dbReference type="InterPro" id="IPR007710">
    <property type="entry name" value="Nucleoside_deoxyribTrfase"/>
</dbReference>
<reference evidence="2" key="1">
    <citation type="submission" date="2017-05" db="EMBL/GenBank/DDBJ databases">
        <title>Complete and WGS of Bordetella genogroups.</title>
        <authorList>
            <person name="Spilker T."/>
            <person name="Lipuma J."/>
        </authorList>
    </citation>
    <scope>NUCLEOTIDE SEQUENCE [LARGE SCALE GENOMIC DNA]</scope>
    <source>
        <strain evidence="2">AU8256</strain>
    </source>
</reference>
<name>A0A261W9A2_9BORD</name>
<gene>
    <name evidence="1" type="ORF">CAL24_00160</name>
</gene>
<dbReference type="PANTHER" id="PTHR15364:SF0">
    <property type="entry name" value="2'-DEOXYNUCLEOSIDE 5'-PHOSPHATE N-HYDROLASE 1"/>
    <property type="match status" value="1"/>
</dbReference>
<dbReference type="InterPro" id="IPR051239">
    <property type="entry name" value="2'-dNMP_N-hydrolase"/>
</dbReference>
<organism evidence="1 2">
    <name type="scientific">Bordetella genomosp. 2</name>
    <dbReference type="NCBI Taxonomy" id="1983456"/>
    <lineage>
        <taxon>Bacteria</taxon>
        <taxon>Pseudomonadati</taxon>
        <taxon>Pseudomonadota</taxon>
        <taxon>Betaproteobacteria</taxon>
        <taxon>Burkholderiales</taxon>
        <taxon>Alcaligenaceae</taxon>
        <taxon>Bordetella</taxon>
    </lineage>
</organism>
<keyword evidence="1" id="KW-0808">Transferase</keyword>
<dbReference type="RefSeq" id="WP_094805428.1">
    <property type="nucleotide sequence ID" value="NZ_NEVT01000001.1"/>
</dbReference>
<dbReference type="GO" id="GO:0070694">
    <property type="term" value="F:5-hydroxymethyl-dUMP N-hydrolase activity"/>
    <property type="evidence" value="ECO:0007669"/>
    <property type="project" value="TreeGrafter"/>
</dbReference>
<dbReference type="GO" id="GO:0016740">
    <property type="term" value="F:transferase activity"/>
    <property type="evidence" value="ECO:0007669"/>
    <property type="project" value="UniProtKB-KW"/>
</dbReference>
<evidence type="ECO:0000313" key="1">
    <source>
        <dbReference type="EMBL" id="OZI82731.1"/>
    </source>
</evidence>
<accession>A0A261W9A2</accession>
<dbReference type="EMBL" id="NEVT01000001">
    <property type="protein sequence ID" value="OZI82731.1"/>
    <property type="molecule type" value="Genomic_DNA"/>
</dbReference>
<protein>
    <submittedName>
        <fullName evidence="1">Nucleoside 2-deoxyribosyltransferase</fullName>
    </submittedName>
</protein>
<evidence type="ECO:0000313" key="2">
    <source>
        <dbReference type="Proteomes" id="UP000215633"/>
    </source>
</evidence>